<dbReference type="InterPro" id="IPR008268">
    <property type="entry name" value="Peptidase_S16_AS"/>
</dbReference>
<dbReference type="Pfam" id="PF05362">
    <property type="entry name" value="Lon_C"/>
    <property type="match status" value="1"/>
</dbReference>
<dbReference type="InterPro" id="IPR008269">
    <property type="entry name" value="Lon_proteolytic"/>
</dbReference>
<dbReference type="GO" id="GO:0005524">
    <property type="term" value="F:ATP binding"/>
    <property type="evidence" value="ECO:0007669"/>
    <property type="project" value="InterPro"/>
</dbReference>
<dbReference type="AlphaFoldDB" id="A0A1R1PFI2"/>
<dbReference type="Proteomes" id="UP000188320">
    <property type="component" value="Unassembled WGS sequence"/>
</dbReference>
<dbReference type="GO" id="GO:0005759">
    <property type="term" value="C:mitochondrial matrix"/>
    <property type="evidence" value="ECO:0007669"/>
    <property type="project" value="TreeGrafter"/>
</dbReference>
<dbReference type="EMBL" id="LSSK01001426">
    <property type="protein sequence ID" value="OMH79765.1"/>
    <property type="molecule type" value="Genomic_DNA"/>
</dbReference>
<dbReference type="PANTHER" id="PTHR43718">
    <property type="entry name" value="LON PROTEASE"/>
    <property type="match status" value="1"/>
</dbReference>
<dbReference type="PRINTS" id="PR00830">
    <property type="entry name" value="ENDOLAPTASE"/>
</dbReference>
<dbReference type="PROSITE" id="PS51786">
    <property type="entry name" value="LON_PROTEOLYTIC"/>
    <property type="match status" value="1"/>
</dbReference>
<dbReference type="InterPro" id="IPR014721">
    <property type="entry name" value="Ribsml_uS5_D2-typ_fold_subgr"/>
</dbReference>
<dbReference type="GO" id="GO:0006515">
    <property type="term" value="P:protein quality control for misfolded or incompletely synthesized proteins"/>
    <property type="evidence" value="ECO:0007669"/>
    <property type="project" value="TreeGrafter"/>
</dbReference>
<dbReference type="PROSITE" id="PS01046">
    <property type="entry name" value="LON_SER"/>
    <property type="match status" value="1"/>
</dbReference>
<evidence type="ECO:0000256" key="2">
    <source>
        <dbReference type="ARBA" id="ARBA00022825"/>
    </source>
</evidence>
<dbReference type="GO" id="GO:0003697">
    <property type="term" value="F:single-stranded DNA binding"/>
    <property type="evidence" value="ECO:0007669"/>
    <property type="project" value="TreeGrafter"/>
</dbReference>
<dbReference type="Gene3D" id="3.30.230.10">
    <property type="match status" value="1"/>
</dbReference>
<sequence>FTSDRLYSQPPIGVVMGLAWTSMGGSALYIESIVKDKATSNNDEFKGKIVVSGKLGQVMQESANLAYTYAIVYLSQNHPQNKFFKSAGIHLHVPEGATPKDGPSAGITMTTSLLSLALNKHVRSDVAMTGELTLTGKVLKIGGLKEKIIAARRSGIKRVIFPKDNLSDWLDLPQNITDGIEGCAVDYYSEVPPLVF</sequence>
<evidence type="ECO:0000259" key="4">
    <source>
        <dbReference type="PROSITE" id="PS51786"/>
    </source>
</evidence>
<dbReference type="PANTHER" id="PTHR43718:SF2">
    <property type="entry name" value="LON PROTEASE HOMOLOG, MITOCHONDRIAL"/>
    <property type="match status" value="1"/>
</dbReference>
<keyword evidence="1 3" id="KW-0378">Hydrolase</keyword>
<keyword evidence="3 5" id="KW-0645">Protease</keyword>
<dbReference type="GO" id="GO:0051131">
    <property type="term" value="P:chaperone-mediated protein complex assembly"/>
    <property type="evidence" value="ECO:0007669"/>
    <property type="project" value="TreeGrafter"/>
</dbReference>
<feature type="non-terminal residue" evidence="5">
    <location>
        <position position="1"/>
    </location>
</feature>
<protein>
    <submittedName>
        <fullName evidence="5">Lon protease-like protein</fullName>
    </submittedName>
</protein>
<dbReference type="GO" id="GO:0007005">
    <property type="term" value="P:mitochondrion organization"/>
    <property type="evidence" value="ECO:0007669"/>
    <property type="project" value="TreeGrafter"/>
</dbReference>
<evidence type="ECO:0000256" key="3">
    <source>
        <dbReference type="PROSITE-ProRule" id="PRU01122"/>
    </source>
</evidence>
<name>A0A1R1PFI2_ZANCU</name>
<dbReference type="InterPro" id="IPR027065">
    <property type="entry name" value="Lon_Prtase"/>
</dbReference>
<dbReference type="OrthoDB" id="2411602at2759"/>
<organism evidence="5 6">
    <name type="scientific">Zancudomyces culisetae</name>
    <name type="common">Gut fungus</name>
    <name type="synonym">Smittium culisetae</name>
    <dbReference type="NCBI Taxonomy" id="1213189"/>
    <lineage>
        <taxon>Eukaryota</taxon>
        <taxon>Fungi</taxon>
        <taxon>Fungi incertae sedis</taxon>
        <taxon>Zoopagomycota</taxon>
        <taxon>Kickxellomycotina</taxon>
        <taxon>Harpellomycetes</taxon>
        <taxon>Harpellales</taxon>
        <taxon>Legeriomycetaceae</taxon>
        <taxon>Zancudomyces</taxon>
    </lineage>
</organism>
<feature type="active site" evidence="3">
    <location>
        <position position="147"/>
    </location>
</feature>
<keyword evidence="6" id="KW-1185">Reference proteome</keyword>
<reference evidence="6" key="1">
    <citation type="submission" date="2017-01" db="EMBL/GenBank/DDBJ databases">
        <authorList>
            <person name="Wang Y."/>
            <person name="White M."/>
            <person name="Kvist S."/>
            <person name="Moncalvo J.-M."/>
        </authorList>
    </citation>
    <scope>NUCLEOTIDE SEQUENCE [LARGE SCALE GENOMIC DNA]</scope>
    <source>
        <strain evidence="6">COL-18-3</strain>
    </source>
</reference>
<feature type="domain" description="Lon proteolytic" evidence="4">
    <location>
        <begin position="9"/>
        <end position="196"/>
    </location>
</feature>
<gene>
    <name evidence="5" type="ORF">AX774_g6820</name>
</gene>
<keyword evidence="2 3" id="KW-0720">Serine protease</keyword>
<dbReference type="GO" id="GO:0004176">
    <property type="term" value="F:ATP-dependent peptidase activity"/>
    <property type="evidence" value="ECO:0007669"/>
    <property type="project" value="UniProtKB-UniRule"/>
</dbReference>
<dbReference type="SUPFAM" id="SSF54211">
    <property type="entry name" value="Ribosomal protein S5 domain 2-like"/>
    <property type="match status" value="1"/>
</dbReference>
<dbReference type="InterPro" id="IPR020568">
    <property type="entry name" value="Ribosomal_Su5_D2-typ_SF"/>
</dbReference>
<evidence type="ECO:0000256" key="1">
    <source>
        <dbReference type="ARBA" id="ARBA00022801"/>
    </source>
</evidence>
<comment type="caution">
    <text evidence="5">The sequence shown here is derived from an EMBL/GenBank/DDBJ whole genome shotgun (WGS) entry which is preliminary data.</text>
</comment>
<feature type="active site" evidence="3">
    <location>
        <position position="104"/>
    </location>
</feature>
<evidence type="ECO:0000313" key="6">
    <source>
        <dbReference type="Proteomes" id="UP000188320"/>
    </source>
</evidence>
<dbReference type="FunFam" id="3.30.230.10:FF:000015">
    <property type="entry name" value="Lon protease homolog, mitochondrial"/>
    <property type="match status" value="1"/>
</dbReference>
<proteinExistence type="inferred from homology"/>
<comment type="similarity">
    <text evidence="3">Belongs to the peptidase S16 family.</text>
</comment>
<accession>A0A1R1PFI2</accession>
<dbReference type="GO" id="GO:0004252">
    <property type="term" value="F:serine-type endopeptidase activity"/>
    <property type="evidence" value="ECO:0007669"/>
    <property type="project" value="UniProtKB-UniRule"/>
</dbReference>
<evidence type="ECO:0000313" key="5">
    <source>
        <dbReference type="EMBL" id="OMH79765.1"/>
    </source>
</evidence>